<protein>
    <submittedName>
        <fullName evidence="6">FAD-dependent monooxygenase</fullName>
    </submittedName>
</protein>
<evidence type="ECO:0000256" key="1">
    <source>
        <dbReference type="ARBA" id="ARBA00001974"/>
    </source>
</evidence>
<dbReference type="RefSeq" id="XP_056791573.1">
    <property type="nucleotide sequence ID" value="XM_056934032.1"/>
</dbReference>
<evidence type="ECO:0000256" key="5">
    <source>
        <dbReference type="ARBA" id="ARBA00023033"/>
    </source>
</evidence>
<dbReference type="Proteomes" id="UP001148312">
    <property type="component" value="Unassembled WGS sequence"/>
</dbReference>
<dbReference type="AlphaFoldDB" id="A0A9W9XDT5"/>
<dbReference type="GeneID" id="81624281"/>
<accession>A0A9W9XDT5</accession>
<dbReference type="Pfam" id="PF13450">
    <property type="entry name" value="NAD_binding_8"/>
    <property type="match status" value="1"/>
</dbReference>
<dbReference type="GO" id="GO:0004497">
    <property type="term" value="F:monooxygenase activity"/>
    <property type="evidence" value="ECO:0007669"/>
    <property type="project" value="UniProtKB-KW"/>
</dbReference>
<keyword evidence="3" id="KW-0274">FAD</keyword>
<feature type="non-terminal residue" evidence="6">
    <location>
        <position position="1"/>
    </location>
</feature>
<proteinExistence type="predicted"/>
<evidence type="ECO:0000256" key="2">
    <source>
        <dbReference type="ARBA" id="ARBA00022630"/>
    </source>
</evidence>
<organism evidence="6 7">
    <name type="scientific">Penicillium diatomitis</name>
    <dbReference type="NCBI Taxonomy" id="2819901"/>
    <lineage>
        <taxon>Eukaryota</taxon>
        <taxon>Fungi</taxon>
        <taxon>Dikarya</taxon>
        <taxon>Ascomycota</taxon>
        <taxon>Pezizomycotina</taxon>
        <taxon>Eurotiomycetes</taxon>
        <taxon>Eurotiomycetidae</taxon>
        <taxon>Eurotiales</taxon>
        <taxon>Aspergillaceae</taxon>
        <taxon>Penicillium</taxon>
    </lineage>
</organism>
<dbReference type="EMBL" id="JAPWDQ010000004">
    <property type="protein sequence ID" value="KAJ5489540.1"/>
    <property type="molecule type" value="Genomic_DNA"/>
</dbReference>
<comment type="caution">
    <text evidence="6">The sequence shown here is derived from an EMBL/GenBank/DDBJ whole genome shotgun (WGS) entry which is preliminary data.</text>
</comment>
<reference evidence="6" key="1">
    <citation type="submission" date="2022-12" db="EMBL/GenBank/DDBJ databases">
        <authorList>
            <person name="Petersen C."/>
        </authorList>
    </citation>
    <scope>NUCLEOTIDE SEQUENCE</scope>
    <source>
        <strain evidence="6">IBT 30728</strain>
    </source>
</reference>
<dbReference type="PRINTS" id="PR00420">
    <property type="entry name" value="RNGMNOXGNASE"/>
</dbReference>
<sequence>MSDAPVLIVGAGISGLVLAQYLQSQGIRFEIFDRDSAIDARTGGWGLTLHWSLPALRALLPPHLVERFPETFVNKEASLRGDVGSFQFFDLQSGEALFSIPAEERIRVNRGRLRELLTSGIEVHWSKTLKGIESSSDSITAQFEDGSSYNGCLLIAADGARSRARQIMYPEHSQMNPLPVQLLGASTFYTAEELHGVHLIDPYIFQGSHPDSNIFFFFSFLDTPNNFDESSKDRYHVQLIVSWADEKGITVPVQNADRIALMKELTNNWAEPFRSLIQHLPSDAEARSLRLDDWLFDPRISPAHPRAVLMGDSAHTMTMFRGEGANNAIVDVQDLVKSVDLKKACTSDAETLSKSLDAFNKHVFARVEASVLNSRRACLDAHDFTKIVAGSPLVAARELNVPTM</sequence>
<dbReference type="Gene3D" id="3.50.50.60">
    <property type="entry name" value="FAD/NAD(P)-binding domain"/>
    <property type="match status" value="1"/>
</dbReference>
<keyword evidence="4" id="KW-0560">Oxidoreductase</keyword>
<reference evidence="6" key="2">
    <citation type="journal article" date="2023" name="IMA Fungus">
        <title>Comparative genomic study of the Penicillium genus elucidates a diverse pangenome and 15 lateral gene transfer events.</title>
        <authorList>
            <person name="Petersen C."/>
            <person name="Sorensen T."/>
            <person name="Nielsen M.R."/>
            <person name="Sondergaard T.E."/>
            <person name="Sorensen J.L."/>
            <person name="Fitzpatrick D.A."/>
            <person name="Frisvad J.C."/>
            <person name="Nielsen K.L."/>
        </authorList>
    </citation>
    <scope>NUCLEOTIDE SEQUENCE</scope>
    <source>
        <strain evidence="6">IBT 30728</strain>
    </source>
</reference>
<dbReference type="PANTHER" id="PTHR47178:SF1">
    <property type="entry name" value="FAD-BINDING DOMAIN-CONTAINING PROTEIN-RELATED"/>
    <property type="match status" value="1"/>
</dbReference>
<dbReference type="InterPro" id="IPR036188">
    <property type="entry name" value="FAD/NAD-bd_sf"/>
</dbReference>
<gene>
    <name evidence="6" type="ORF">N7539_004430</name>
</gene>
<dbReference type="SUPFAM" id="SSF51905">
    <property type="entry name" value="FAD/NAD(P)-binding domain"/>
    <property type="match status" value="1"/>
</dbReference>
<keyword evidence="7" id="KW-1185">Reference proteome</keyword>
<comment type="cofactor">
    <cofactor evidence="1">
        <name>FAD</name>
        <dbReference type="ChEBI" id="CHEBI:57692"/>
    </cofactor>
</comment>
<keyword evidence="5 6" id="KW-0503">Monooxygenase</keyword>
<evidence type="ECO:0000256" key="3">
    <source>
        <dbReference type="ARBA" id="ARBA00022827"/>
    </source>
</evidence>
<evidence type="ECO:0000313" key="6">
    <source>
        <dbReference type="EMBL" id="KAJ5489540.1"/>
    </source>
</evidence>
<evidence type="ECO:0000313" key="7">
    <source>
        <dbReference type="Proteomes" id="UP001148312"/>
    </source>
</evidence>
<name>A0A9W9XDT5_9EURO</name>
<dbReference type="PANTHER" id="PTHR47178">
    <property type="entry name" value="MONOOXYGENASE, FAD-BINDING"/>
    <property type="match status" value="1"/>
</dbReference>
<keyword evidence="2" id="KW-0285">Flavoprotein</keyword>
<evidence type="ECO:0000256" key="4">
    <source>
        <dbReference type="ARBA" id="ARBA00023002"/>
    </source>
</evidence>